<organism evidence="1 2">
    <name type="scientific">Massilia violaceinigra</name>
    <dbReference type="NCBI Taxonomy" id="2045208"/>
    <lineage>
        <taxon>Bacteria</taxon>
        <taxon>Pseudomonadati</taxon>
        <taxon>Pseudomonadota</taxon>
        <taxon>Betaproteobacteria</taxon>
        <taxon>Burkholderiales</taxon>
        <taxon>Oxalobacteraceae</taxon>
        <taxon>Telluria group</taxon>
        <taxon>Massilia</taxon>
    </lineage>
</organism>
<dbReference type="AlphaFoldDB" id="A0A2D2DFH5"/>
<dbReference type="RefSeq" id="WP_099873758.1">
    <property type="nucleotide sequence ID" value="NZ_CP024608.1"/>
</dbReference>
<protein>
    <submittedName>
        <fullName evidence="1">Uncharacterized protein</fullName>
    </submittedName>
</protein>
<keyword evidence="2" id="KW-1185">Reference proteome</keyword>
<dbReference type="KEGG" id="mass:CR152_03835"/>
<sequence>MTSNHRSEQFCSQCGMPHEYDRFTVGAPQALAQHAQLCSYCADPATAATGTYRDSADNTWVLDMLLNIYKTGSDGKRALARMVNLAKVAIPSKVQVLATLVGSLPRRRTESDYDALVLYSGGKDSSYMLIKLAERGLRVCAWMLDQGYQSATAIANAQRLCDKLGVTLVIERPQRTSMDTLFRTGFKVGKSSANVELTRAVMTYGSACMPCFAAIAAASTRFCETHHIPLCFIGTQEGQNRLDLNGKPALAGQGLPRLDALVRKFVTPFRNHAQETHPEAAGILANGACDTVLIPFYEFVKKPEFDDQIRMLEEAGWEMPKNTGACSTNCMMNELGRKVMRTRFGFDLYQVIEAHERRMGNSAPPAVATLEPALDDDAVYLGATLIGLSESEMSEFDIKKVKNHGEH</sequence>
<proteinExistence type="predicted"/>
<gene>
    <name evidence="1" type="ORF">CR152_03835</name>
</gene>
<name>A0A2D2DFH5_9BURK</name>
<dbReference type="Proteomes" id="UP000229897">
    <property type="component" value="Chromosome"/>
</dbReference>
<evidence type="ECO:0000313" key="1">
    <source>
        <dbReference type="EMBL" id="ATQ73738.1"/>
    </source>
</evidence>
<reference evidence="1" key="1">
    <citation type="submission" date="2017-10" db="EMBL/GenBank/DDBJ databases">
        <title>Massilia psychrophilum sp. nov., a novel purple-pigmented bacterium isolated from Tianshan glacier, Xinjiang Municipality, China.</title>
        <authorList>
            <person name="Wang H."/>
        </authorList>
    </citation>
    <scope>NUCLEOTIDE SEQUENCE [LARGE SCALE GENOMIC DNA]</scope>
    <source>
        <strain evidence="1">B2</strain>
    </source>
</reference>
<dbReference type="EMBL" id="CP024608">
    <property type="protein sequence ID" value="ATQ73738.1"/>
    <property type="molecule type" value="Genomic_DNA"/>
</dbReference>
<accession>A0A2D2DFH5</accession>
<dbReference type="Gene3D" id="3.40.50.620">
    <property type="entry name" value="HUPs"/>
    <property type="match status" value="1"/>
</dbReference>
<dbReference type="SUPFAM" id="SSF52402">
    <property type="entry name" value="Adenine nucleotide alpha hydrolases-like"/>
    <property type="match status" value="1"/>
</dbReference>
<evidence type="ECO:0000313" key="2">
    <source>
        <dbReference type="Proteomes" id="UP000229897"/>
    </source>
</evidence>
<dbReference type="OrthoDB" id="8557965at2"/>
<dbReference type="InterPro" id="IPR014729">
    <property type="entry name" value="Rossmann-like_a/b/a_fold"/>
</dbReference>